<dbReference type="AlphaFoldDB" id="A0A974HC14"/>
<gene>
    <name evidence="1" type="ORF">XELAEV_18035341mg</name>
</gene>
<evidence type="ECO:0000313" key="2">
    <source>
        <dbReference type="Proteomes" id="UP000694892"/>
    </source>
</evidence>
<accession>A0A974HC14</accession>
<organism evidence="1 2">
    <name type="scientific">Xenopus laevis</name>
    <name type="common">African clawed frog</name>
    <dbReference type="NCBI Taxonomy" id="8355"/>
    <lineage>
        <taxon>Eukaryota</taxon>
        <taxon>Metazoa</taxon>
        <taxon>Chordata</taxon>
        <taxon>Craniata</taxon>
        <taxon>Vertebrata</taxon>
        <taxon>Euteleostomi</taxon>
        <taxon>Amphibia</taxon>
        <taxon>Batrachia</taxon>
        <taxon>Anura</taxon>
        <taxon>Pipoidea</taxon>
        <taxon>Pipidae</taxon>
        <taxon>Xenopodinae</taxon>
        <taxon>Xenopus</taxon>
        <taxon>Xenopus</taxon>
    </lineage>
</organism>
<dbReference type="EMBL" id="CM004478">
    <property type="protein sequence ID" value="OCT72363.1"/>
    <property type="molecule type" value="Genomic_DNA"/>
</dbReference>
<name>A0A974HC14_XENLA</name>
<reference evidence="2" key="1">
    <citation type="journal article" date="2016" name="Nature">
        <title>Genome evolution in the allotetraploid frog Xenopus laevis.</title>
        <authorList>
            <person name="Session A.M."/>
            <person name="Uno Y."/>
            <person name="Kwon T."/>
            <person name="Chapman J.A."/>
            <person name="Toyoda A."/>
            <person name="Takahashi S."/>
            <person name="Fukui A."/>
            <person name="Hikosaka A."/>
            <person name="Suzuki A."/>
            <person name="Kondo M."/>
            <person name="van Heeringen S.J."/>
            <person name="Quigley I."/>
            <person name="Heinz S."/>
            <person name="Ogino H."/>
            <person name="Ochi H."/>
            <person name="Hellsten U."/>
            <person name="Lyons J.B."/>
            <person name="Simakov O."/>
            <person name="Putnam N."/>
            <person name="Stites J."/>
            <person name="Kuroki Y."/>
            <person name="Tanaka T."/>
            <person name="Michiue T."/>
            <person name="Watanabe M."/>
            <person name="Bogdanovic O."/>
            <person name="Lister R."/>
            <person name="Georgiou G."/>
            <person name="Paranjpe S.S."/>
            <person name="van Kruijsbergen I."/>
            <person name="Shu S."/>
            <person name="Carlson J."/>
            <person name="Kinoshita T."/>
            <person name="Ohta Y."/>
            <person name="Mawaribuchi S."/>
            <person name="Jenkins J."/>
            <person name="Grimwood J."/>
            <person name="Schmutz J."/>
            <person name="Mitros T."/>
            <person name="Mozaffari S.V."/>
            <person name="Suzuki Y."/>
            <person name="Haramoto Y."/>
            <person name="Yamamoto T.S."/>
            <person name="Takagi C."/>
            <person name="Heald R."/>
            <person name="Miller K."/>
            <person name="Haudenschild C."/>
            <person name="Kitzman J."/>
            <person name="Nakayama T."/>
            <person name="Izutsu Y."/>
            <person name="Robert J."/>
            <person name="Fortriede J."/>
            <person name="Burns K."/>
            <person name="Lotay V."/>
            <person name="Karimi K."/>
            <person name="Yasuoka Y."/>
            <person name="Dichmann D.S."/>
            <person name="Flajnik M.F."/>
            <person name="Houston D.W."/>
            <person name="Shendure J."/>
            <person name="DuPasquier L."/>
            <person name="Vize P.D."/>
            <person name="Zorn A.M."/>
            <person name="Ito M."/>
            <person name="Marcotte E.M."/>
            <person name="Wallingford J.B."/>
            <person name="Ito Y."/>
            <person name="Asashima M."/>
            <person name="Ueno N."/>
            <person name="Matsuda Y."/>
            <person name="Veenstra G.J."/>
            <person name="Fujiyama A."/>
            <person name="Harland R.M."/>
            <person name="Taira M."/>
            <person name="Rokhsar D.S."/>
        </authorList>
    </citation>
    <scope>NUCLEOTIDE SEQUENCE [LARGE SCALE GENOMIC DNA]</scope>
    <source>
        <strain evidence="2">J</strain>
    </source>
</reference>
<sequence>MRYYIPPFVSEGHTMKALEDPLQTCGYIGVTSLGREQIILHHSLSFTHNMIQGDNIGCQCHQTLHITYTHTVHSM</sequence>
<proteinExistence type="predicted"/>
<protein>
    <submittedName>
        <fullName evidence="1">Uncharacterized protein</fullName>
    </submittedName>
</protein>
<dbReference type="Proteomes" id="UP000694892">
    <property type="component" value="Chromosome 7L"/>
</dbReference>
<evidence type="ECO:0000313" key="1">
    <source>
        <dbReference type="EMBL" id="OCT72363.1"/>
    </source>
</evidence>